<comment type="caution">
    <text evidence="4">Lacks conserved residue(s) required for the propagation of feature annotation.</text>
</comment>
<feature type="binding site" evidence="4">
    <location>
        <position position="137"/>
    </location>
    <ligand>
        <name>S-adenosyl-L-methionine</name>
        <dbReference type="ChEBI" id="CHEBI:59789"/>
    </ligand>
</feature>
<reference evidence="5" key="1">
    <citation type="submission" date="2021-06" db="EMBL/GenBank/DDBJ databases">
        <title>Thalassococcus sp. CAU 1522 isolated from sea sand, Republic of Korea.</title>
        <authorList>
            <person name="Kim W."/>
        </authorList>
    </citation>
    <scope>NUCLEOTIDE SEQUENCE</scope>
    <source>
        <strain evidence="5">CAU 1522</strain>
    </source>
</reference>
<evidence type="ECO:0000256" key="4">
    <source>
        <dbReference type="HAMAP-Rule" id="MF_00074"/>
    </source>
</evidence>
<comment type="catalytic activity">
    <reaction evidence="4">
        <text>guanosine(527) in 16S rRNA + S-adenosyl-L-methionine = N(7)-methylguanosine(527) in 16S rRNA + S-adenosyl-L-homocysteine</text>
        <dbReference type="Rhea" id="RHEA:42732"/>
        <dbReference type="Rhea" id="RHEA-COMP:10209"/>
        <dbReference type="Rhea" id="RHEA-COMP:10210"/>
        <dbReference type="ChEBI" id="CHEBI:57856"/>
        <dbReference type="ChEBI" id="CHEBI:59789"/>
        <dbReference type="ChEBI" id="CHEBI:74269"/>
        <dbReference type="ChEBI" id="CHEBI:74480"/>
        <dbReference type="EC" id="2.1.1.170"/>
    </reaction>
</comment>
<evidence type="ECO:0000256" key="2">
    <source>
        <dbReference type="ARBA" id="ARBA00022679"/>
    </source>
</evidence>
<protein>
    <recommendedName>
        <fullName evidence="4">Ribosomal RNA small subunit methyltransferase G</fullName>
        <ecNumber evidence="4">2.1.1.170</ecNumber>
    </recommendedName>
    <alternativeName>
        <fullName evidence="4">16S rRNA 7-methylguanosine methyltransferase</fullName>
        <shortName evidence="4">16S rRNA m7G methyltransferase</shortName>
    </alternativeName>
</protein>
<evidence type="ECO:0000313" key="6">
    <source>
        <dbReference type="Proteomes" id="UP001166293"/>
    </source>
</evidence>
<dbReference type="EMBL" id="JAHRWL010000001">
    <property type="protein sequence ID" value="MBV2359413.1"/>
    <property type="molecule type" value="Genomic_DNA"/>
</dbReference>
<name>A0ABS6N6K6_9RHOB</name>
<evidence type="ECO:0000256" key="3">
    <source>
        <dbReference type="ARBA" id="ARBA00022691"/>
    </source>
</evidence>
<keyword evidence="2 4" id="KW-0808">Transferase</keyword>
<dbReference type="EC" id="2.1.1.170" evidence="4"/>
<dbReference type="InterPro" id="IPR003682">
    <property type="entry name" value="rRNA_ssu_MeTfrase_G"/>
</dbReference>
<feature type="binding site" evidence="4">
    <location>
        <begin position="123"/>
        <end position="124"/>
    </location>
    <ligand>
        <name>S-adenosyl-L-methionine</name>
        <dbReference type="ChEBI" id="CHEBI:59789"/>
    </ligand>
</feature>
<keyword evidence="4" id="KW-0963">Cytoplasm</keyword>
<keyword evidence="6" id="KW-1185">Reference proteome</keyword>
<accession>A0ABS6N6K6</accession>
<evidence type="ECO:0000256" key="1">
    <source>
        <dbReference type="ARBA" id="ARBA00022603"/>
    </source>
</evidence>
<comment type="function">
    <text evidence="4">Specifically methylates the N7 position of guanine in position 527 of 16S rRNA.</text>
</comment>
<dbReference type="RefSeq" id="WP_217777224.1">
    <property type="nucleotide sequence ID" value="NZ_JAHRWL010000001.1"/>
</dbReference>
<gene>
    <name evidence="4 5" type="primary">rsmG</name>
    <name evidence="5" type="ORF">KUH32_06485</name>
</gene>
<comment type="similarity">
    <text evidence="4">Belongs to the methyltransferase superfamily. RNA methyltransferase RsmG family.</text>
</comment>
<sequence>MTSRALATDVSRETQDRLSTFVKLLKTWNQAINLVARTDEHDLWTRHVADSLQVFELSPETKQSWLDLGSGGGFPGLVVAIVAAEKQPDLSVTLIESDARKSAFLRTVVREAGLKTTVLPTRIERASPQGADVISARALAALTKLLGLASRHGTPNTTYLFPKGENWKKEIAEAQKTWRFNAEPITSRTNENAVILRLKEVIHV</sequence>
<proteinExistence type="inferred from homology"/>
<dbReference type="Pfam" id="PF02527">
    <property type="entry name" value="GidB"/>
    <property type="match status" value="1"/>
</dbReference>
<feature type="binding site" evidence="4">
    <location>
        <position position="74"/>
    </location>
    <ligand>
        <name>S-adenosyl-L-methionine</name>
        <dbReference type="ChEBI" id="CHEBI:59789"/>
    </ligand>
</feature>
<dbReference type="HAMAP" id="MF_00074">
    <property type="entry name" value="16SrRNA_methyltr_G"/>
    <property type="match status" value="1"/>
</dbReference>
<dbReference type="NCBIfam" id="TIGR00138">
    <property type="entry name" value="rsmG_gidB"/>
    <property type="match status" value="1"/>
</dbReference>
<comment type="subcellular location">
    <subcellularLocation>
        <location evidence="4">Cytoplasm</location>
    </subcellularLocation>
</comment>
<keyword evidence="3 4" id="KW-0949">S-adenosyl-L-methionine</keyword>
<dbReference type="GO" id="GO:0032259">
    <property type="term" value="P:methylation"/>
    <property type="evidence" value="ECO:0007669"/>
    <property type="project" value="UniProtKB-KW"/>
</dbReference>
<dbReference type="GO" id="GO:0008168">
    <property type="term" value="F:methyltransferase activity"/>
    <property type="evidence" value="ECO:0007669"/>
    <property type="project" value="UniProtKB-KW"/>
</dbReference>
<evidence type="ECO:0000313" key="5">
    <source>
        <dbReference type="EMBL" id="MBV2359413.1"/>
    </source>
</evidence>
<dbReference type="PANTHER" id="PTHR31760">
    <property type="entry name" value="S-ADENOSYL-L-METHIONINE-DEPENDENT METHYLTRANSFERASES SUPERFAMILY PROTEIN"/>
    <property type="match status" value="1"/>
</dbReference>
<keyword evidence="1 4" id="KW-0489">Methyltransferase</keyword>
<dbReference type="Proteomes" id="UP001166293">
    <property type="component" value="Unassembled WGS sequence"/>
</dbReference>
<dbReference type="PANTHER" id="PTHR31760:SF0">
    <property type="entry name" value="S-ADENOSYL-L-METHIONINE-DEPENDENT METHYLTRANSFERASES SUPERFAMILY PROTEIN"/>
    <property type="match status" value="1"/>
</dbReference>
<comment type="caution">
    <text evidence="5">The sequence shown here is derived from an EMBL/GenBank/DDBJ whole genome shotgun (WGS) entry which is preliminary data.</text>
</comment>
<organism evidence="5 6">
    <name type="scientific">Thalassococcus arenae</name>
    <dbReference type="NCBI Taxonomy" id="2851652"/>
    <lineage>
        <taxon>Bacteria</taxon>
        <taxon>Pseudomonadati</taxon>
        <taxon>Pseudomonadota</taxon>
        <taxon>Alphaproteobacteria</taxon>
        <taxon>Rhodobacterales</taxon>
        <taxon>Roseobacteraceae</taxon>
        <taxon>Thalassococcus</taxon>
    </lineage>
</organism>
<feature type="binding site" evidence="4">
    <location>
        <position position="69"/>
    </location>
    <ligand>
        <name>S-adenosyl-L-methionine</name>
        <dbReference type="ChEBI" id="CHEBI:59789"/>
    </ligand>
</feature>
<dbReference type="PIRSF" id="PIRSF003078">
    <property type="entry name" value="GidB"/>
    <property type="match status" value="1"/>
</dbReference>
<keyword evidence="4" id="KW-0698">rRNA processing</keyword>